<evidence type="ECO:0000313" key="3">
    <source>
        <dbReference type="Proteomes" id="UP000184339"/>
    </source>
</evidence>
<feature type="chain" id="PRO_5013088031" evidence="1">
    <location>
        <begin position="22"/>
        <end position="138"/>
    </location>
</feature>
<dbReference type="Pfam" id="PF09912">
    <property type="entry name" value="DUF2141"/>
    <property type="match status" value="1"/>
</dbReference>
<dbReference type="AlphaFoldDB" id="A0A1M7MI16"/>
<dbReference type="EMBL" id="FRCX01000003">
    <property type="protein sequence ID" value="SHM90453.1"/>
    <property type="molecule type" value="Genomic_DNA"/>
</dbReference>
<organism evidence="2 3">
    <name type="scientific">Duganella sacchari</name>
    <dbReference type="NCBI Taxonomy" id="551987"/>
    <lineage>
        <taxon>Bacteria</taxon>
        <taxon>Pseudomonadati</taxon>
        <taxon>Pseudomonadota</taxon>
        <taxon>Betaproteobacteria</taxon>
        <taxon>Burkholderiales</taxon>
        <taxon>Oxalobacteraceae</taxon>
        <taxon>Telluria group</taxon>
        <taxon>Duganella</taxon>
    </lineage>
</organism>
<gene>
    <name evidence="2" type="ORF">SAMN05192549_103180</name>
</gene>
<keyword evidence="3" id="KW-1185">Reference proteome</keyword>
<dbReference type="Proteomes" id="UP000184339">
    <property type="component" value="Unassembled WGS sequence"/>
</dbReference>
<proteinExistence type="predicted"/>
<evidence type="ECO:0000256" key="1">
    <source>
        <dbReference type="SAM" id="SignalP"/>
    </source>
</evidence>
<dbReference type="RefSeq" id="WP_072783052.1">
    <property type="nucleotide sequence ID" value="NZ_FRCX01000003.1"/>
</dbReference>
<evidence type="ECO:0000313" key="2">
    <source>
        <dbReference type="EMBL" id="SHM90453.1"/>
    </source>
</evidence>
<dbReference type="STRING" id="551987.SAMN05192549_103180"/>
<accession>A0A1M7MI16</accession>
<keyword evidence="1" id="KW-0732">Signal</keyword>
<feature type="signal peptide" evidence="1">
    <location>
        <begin position="1"/>
        <end position="21"/>
    </location>
</feature>
<sequence length="138" mass="14566">MKPFIQCIVVAVLVTAGLVQAADLTVQVAGLKNANGKVMLAVYGRAEEFLKQPMRVTAVDAQPGKVQLILRDLPVGDYAVSIFHDENGNGELDTNAAGMPIEPYGFSNDAAGNYGPPSFKQSVLHLPAAGSTVTINLR</sequence>
<dbReference type="InterPro" id="IPR018673">
    <property type="entry name" value="DUF2141"/>
</dbReference>
<reference evidence="3" key="1">
    <citation type="submission" date="2016-11" db="EMBL/GenBank/DDBJ databases">
        <authorList>
            <person name="Varghese N."/>
            <person name="Submissions S."/>
        </authorList>
    </citation>
    <scope>NUCLEOTIDE SEQUENCE [LARGE SCALE GENOMIC DNA]</scope>
    <source>
        <strain evidence="3">Sac-22</strain>
    </source>
</reference>
<protein>
    <submittedName>
        <fullName evidence="2">Uncharacterized conserved protein, DUF2141 family</fullName>
    </submittedName>
</protein>
<name>A0A1M7MI16_9BURK</name>